<dbReference type="GO" id="GO:0019367">
    <property type="term" value="P:fatty acid elongation, saturated fatty acid"/>
    <property type="evidence" value="ECO:0000318"/>
    <property type="project" value="GO_Central"/>
</dbReference>
<comment type="caution">
    <text evidence="14">The sequence shown here is derived from an EMBL/GenBank/DDBJ whole genome shotgun (WGS) entry which is preliminary data.</text>
</comment>
<evidence type="ECO:0000313" key="14">
    <source>
        <dbReference type="EMBL" id="KMZ65195.1"/>
    </source>
</evidence>
<evidence type="ECO:0000256" key="3">
    <source>
        <dbReference type="ARBA" id="ARBA00012307"/>
    </source>
</evidence>
<dbReference type="GO" id="GO:0034626">
    <property type="term" value="P:fatty acid elongation, polyunsaturated fatty acid"/>
    <property type="evidence" value="ECO:0000318"/>
    <property type="project" value="GO_Central"/>
</dbReference>
<dbReference type="InterPro" id="IPR002076">
    <property type="entry name" value="ELO_fam"/>
</dbReference>
<feature type="transmembrane region" description="Helical" evidence="13">
    <location>
        <begin position="217"/>
        <end position="234"/>
    </location>
</feature>
<evidence type="ECO:0000256" key="4">
    <source>
        <dbReference type="ARBA" id="ARBA00022516"/>
    </source>
</evidence>
<keyword evidence="10 13" id="KW-0472">Membrane</keyword>
<dbReference type="STRING" id="29655.A0A0K9PAJ5"/>
<dbReference type="GO" id="GO:0030148">
    <property type="term" value="P:sphingolipid biosynthetic process"/>
    <property type="evidence" value="ECO:0000318"/>
    <property type="project" value="GO_Central"/>
</dbReference>
<comment type="subcellular location">
    <subcellularLocation>
        <location evidence="1">Membrane</location>
        <topology evidence="1">Multi-pass membrane protein</topology>
    </subcellularLocation>
</comment>
<dbReference type="GO" id="GO:0042761">
    <property type="term" value="P:very long-chain fatty acid biosynthetic process"/>
    <property type="evidence" value="ECO:0000318"/>
    <property type="project" value="GO_Central"/>
</dbReference>
<evidence type="ECO:0000256" key="1">
    <source>
        <dbReference type="ARBA" id="ARBA00004141"/>
    </source>
</evidence>
<feature type="transmembrane region" description="Helical" evidence="13">
    <location>
        <begin position="246"/>
        <end position="264"/>
    </location>
</feature>
<evidence type="ECO:0000256" key="13">
    <source>
        <dbReference type="SAM" id="Phobius"/>
    </source>
</evidence>
<dbReference type="GO" id="GO:0034625">
    <property type="term" value="P:fatty acid elongation, monounsaturated fatty acid"/>
    <property type="evidence" value="ECO:0000318"/>
    <property type="project" value="GO_Central"/>
</dbReference>
<keyword evidence="4" id="KW-0444">Lipid biosynthesis</keyword>
<organism evidence="14 15">
    <name type="scientific">Zostera marina</name>
    <name type="common">Eelgrass</name>
    <dbReference type="NCBI Taxonomy" id="29655"/>
    <lineage>
        <taxon>Eukaryota</taxon>
        <taxon>Viridiplantae</taxon>
        <taxon>Streptophyta</taxon>
        <taxon>Embryophyta</taxon>
        <taxon>Tracheophyta</taxon>
        <taxon>Spermatophyta</taxon>
        <taxon>Magnoliopsida</taxon>
        <taxon>Liliopsida</taxon>
        <taxon>Zosteraceae</taxon>
        <taxon>Zostera</taxon>
    </lineage>
</organism>
<keyword evidence="9" id="KW-0443">Lipid metabolism</keyword>
<dbReference type="PANTHER" id="PTHR11157:SF134">
    <property type="entry name" value="ELONGATION OF FATTY ACIDS PROTEIN 1-RELATED"/>
    <property type="match status" value="1"/>
</dbReference>
<keyword evidence="8 13" id="KW-1133">Transmembrane helix</keyword>
<evidence type="ECO:0000256" key="12">
    <source>
        <dbReference type="ARBA" id="ARBA00047375"/>
    </source>
</evidence>
<evidence type="ECO:0000256" key="2">
    <source>
        <dbReference type="ARBA" id="ARBA00007263"/>
    </source>
</evidence>
<sequence length="276" mass="31402">MSMLMNISGNVLVGLQYYLVSNPSILNFRYTPNQTFGGTLLFLASTIVLYLSTTFLFHVQIIPTPSLHPSTLRNLSTLHNILILLLSLVMSIGCAISSLTQIPSYAQLFCFPPVTTTSSGPVFFWAYVFYLSKIYEFVDTVLIILNKSKKLSFLHVYHHAMVVVMCYVWLETSQSLIPIALVTNASVHVLMYAYYLCSSLGWRWSVGWKRVVTNVQIFQFGFSFMVSLVLLWMHFRHGGCSGMGGWTFNAVFNASLFVLFLDFHRKSYGMKKKKKK</sequence>
<accession>A0A0K9PAJ5</accession>
<gene>
    <name evidence="14" type="ORF">ZOSMA_330G00060</name>
</gene>
<keyword evidence="11" id="KW-0275">Fatty acid biosynthesis</keyword>
<keyword evidence="6 13" id="KW-0812">Transmembrane</keyword>
<keyword evidence="15" id="KW-1185">Reference proteome</keyword>
<keyword evidence="7" id="KW-0276">Fatty acid metabolism</keyword>
<reference evidence="15" key="1">
    <citation type="journal article" date="2016" name="Nature">
        <title>The genome of the seagrass Zostera marina reveals angiosperm adaptation to the sea.</title>
        <authorList>
            <person name="Olsen J.L."/>
            <person name="Rouze P."/>
            <person name="Verhelst B."/>
            <person name="Lin Y.-C."/>
            <person name="Bayer T."/>
            <person name="Collen J."/>
            <person name="Dattolo E."/>
            <person name="De Paoli E."/>
            <person name="Dittami S."/>
            <person name="Maumus F."/>
            <person name="Michel G."/>
            <person name="Kersting A."/>
            <person name="Lauritano C."/>
            <person name="Lohaus R."/>
            <person name="Toepel M."/>
            <person name="Tonon T."/>
            <person name="Vanneste K."/>
            <person name="Amirebrahimi M."/>
            <person name="Brakel J."/>
            <person name="Bostroem C."/>
            <person name="Chovatia M."/>
            <person name="Grimwood J."/>
            <person name="Jenkins J.W."/>
            <person name="Jueterbock A."/>
            <person name="Mraz A."/>
            <person name="Stam W.T."/>
            <person name="Tice H."/>
            <person name="Bornberg-Bauer E."/>
            <person name="Green P.J."/>
            <person name="Pearson G.A."/>
            <person name="Procaccini G."/>
            <person name="Duarte C.M."/>
            <person name="Schmutz J."/>
            <person name="Reusch T.B.H."/>
            <person name="Van de Peer Y."/>
        </authorList>
    </citation>
    <scope>NUCLEOTIDE SEQUENCE [LARGE SCALE GENOMIC DNA]</scope>
    <source>
        <strain evidence="15">cv. Finnish</strain>
    </source>
</reference>
<name>A0A0K9PAJ5_ZOSMR</name>
<evidence type="ECO:0000256" key="6">
    <source>
        <dbReference type="ARBA" id="ARBA00022692"/>
    </source>
</evidence>
<feature type="transmembrane region" description="Helical" evidence="13">
    <location>
        <begin position="36"/>
        <end position="59"/>
    </location>
</feature>
<dbReference type="InterPro" id="IPR030457">
    <property type="entry name" value="ELO_CS"/>
</dbReference>
<dbReference type="Pfam" id="PF01151">
    <property type="entry name" value="ELO"/>
    <property type="match status" value="1"/>
</dbReference>
<feature type="transmembrane region" description="Helical" evidence="13">
    <location>
        <begin position="80"/>
        <end position="102"/>
    </location>
</feature>
<protein>
    <recommendedName>
        <fullName evidence="3">very-long-chain 3-oxoacyl-CoA synthase</fullName>
        <ecNumber evidence="3">2.3.1.199</ecNumber>
    </recommendedName>
</protein>
<evidence type="ECO:0000256" key="8">
    <source>
        <dbReference type="ARBA" id="ARBA00022989"/>
    </source>
</evidence>
<dbReference type="EC" id="2.3.1.199" evidence="3"/>
<keyword evidence="5" id="KW-0808">Transferase</keyword>
<proteinExistence type="inferred from homology"/>
<dbReference type="OrthoDB" id="434092at2759"/>
<feature type="transmembrane region" description="Helical" evidence="13">
    <location>
        <begin position="122"/>
        <end position="145"/>
    </location>
</feature>
<evidence type="ECO:0000256" key="11">
    <source>
        <dbReference type="ARBA" id="ARBA00023160"/>
    </source>
</evidence>
<dbReference type="GO" id="GO:0005789">
    <property type="term" value="C:endoplasmic reticulum membrane"/>
    <property type="evidence" value="ECO:0000318"/>
    <property type="project" value="GO_Central"/>
</dbReference>
<evidence type="ECO:0000256" key="7">
    <source>
        <dbReference type="ARBA" id="ARBA00022832"/>
    </source>
</evidence>
<evidence type="ECO:0000313" key="15">
    <source>
        <dbReference type="Proteomes" id="UP000036987"/>
    </source>
</evidence>
<evidence type="ECO:0000256" key="5">
    <source>
        <dbReference type="ARBA" id="ARBA00022679"/>
    </source>
</evidence>
<evidence type="ECO:0000256" key="10">
    <source>
        <dbReference type="ARBA" id="ARBA00023136"/>
    </source>
</evidence>
<feature type="transmembrane region" description="Helical" evidence="13">
    <location>
        <begin position="176"/>
        <end position="196"/>
    </location>
</feature>
<dbReference type="EMBL" id="LFYR01001055">
    <property type="protein sequence ID" value="KMZ65195.1"/>
    <property type="molecule type" value="Genomic_DNA"/>
</dbReference>
<dbReference type="GO" id="GO:0009922">
    <property type="term" value="F:fatty acid elongase activity"/>
    <property type="evidence" value="ECO:0000318"/>
    <property type="project" value="GO_Central"/>
</dbReference>
<dbReference type="PROSITE" id="PS01188">
    <property type="entry name" value="ELO"/>
    <property type="match status" value="1"/>
</dbReference>
<comment type="catalytic activity">
    <reaction evidence="12">
        <text>a very-long-chain acyl-CoA + malonyl-CoA + H(+) = a very-long-chain 3-oxoacyl-CoA + CO2 + CoA</text>
        <dbReference type="Rhea" id="RHEA:32727"/>
        <dbReference type="ChEBI" id="CHEBI:15378"/>
        <dbReference type="ChEBI" id="CHEBI:16526"/>
        <dbReference type="ChEBI" id="CHEBI:57287"/>
        <dbReference type="ChEBI" id="CHEBI:57384"/>
        <dbReference type="ChEBI" id="CHEBI:90725"/>
        <dbReference type="ChEBI" id="CHEBI:90736"/>
        <dbReference type="EC" id="2.3.1.199"/>
    </reaction>
</comment>
<dbReference type="AlphaFoldDB" id="A0A0K9PAJ5"/>
<feature type="transmembrane region" description="Helical" evidence="13">
    <location>
        <begin position="152"/>
        <end position="170"/>
    </location>
</feature>
<dbReference type="OMA" id="WIFCFPP"/>
<comment type="similarity">
    <text evidence="2">Belongs to the ELO family.</text>
</comment>
<dbReference type="Proteomes" id="UP000036987">
    <property type="component" value="Unassembled WGS sequence"/>
</dbReference>
<dbReference type="PANTHER" id="PTHR11157">
    <property type="entry name" value="FATTY ACID ACYL TRANSFERASE-RELATED"/>
    <property type="match status" value="1"/>
</dbReference>
<evidence type="ECO:0000256" key="9">
    <source>
        <dbReference type="ARBA" id="ARBA00023098"/>
    </source>
</evidence>